<dbReference type="Proteomes" id="UP000064201">
    <property type="component" value="Chromosome"/>
</dbReference>
<dbReference type="Pfam" id="PF01797">
    <property type="entry name" value="Y1_Tnp"/>
    <property type="match status" value="1"/>
</dbReference>
<dbReference type="GO" id="GO:0004803">
    <property type="term" value="F:transposase activity"/>
    <property type="evidence" value="ECO:0007669"/>
    <property type="project" value="InterPro"/>
</dbReference>
<dbReference type="PATRIC" id="fig|106634.4.peg.1031"/>
<dbReference type="EMBL" id="CP011367">
    <property type="protein sequence ID" value="AKJ94778.1"/>
    <property type="molecule type" value="Genomic_DNA"/>
</dbReference>
<dbReference type="RefSeq" id="WP_047250968.1">
    <property type="nucleotide sequence ID" value="NZ_CP011367.1"/>
</dbReference>
<dbReference type="GO" id="GO:0006313">
    <property type="term" value="P:DNA transposition"/>
    <property type="evidence" value="ECO:0007669"/>
    <property type="project" value="InterPro"/>
</dbReference>
<evidence type="ECO:0000259" key="1">
    <source>
        <dbReference type="SMART" id="SM01321"/>
    </source>
</evidence>
<dbReference type="Gene3D" id="3.30.70.1290">
    <property type="entry name" value="Transposase IS200-like"/>
    <property type="match status" value="1"/>
</dbReference>
<reference evidence="2 3" key="1">
    <citation type="submission" date="2015-04" db="EMBL/GenBank/DDBJ databases">
        <title>Complete Sequence for the Genome of the Thioalkalivibrio versutus D301.</title>
        <authorList>
            <person name="Mu T."/>
            <person name="Zhou J."/>
            <person name="Xu X."/>
        </authorList>
    </citation>
    <scope>NUCLEOTIDE SEQUENCE [LARGE SCALE GENOMIC DNA]</scope>
    <source>
        <strain evidence="2 3">D301</strain>
    </source>
</reference>
<dbReference type="PANTHER" id="PTHR36966:SF1">
    <property type="entry name" value="REP-ASSOCIATED TYROSINE TRANSPOSASE"/>
    <property type="match status" value="1"/>
</dbReference>
<dbReference type="InterPro" id="IPR036515">
    <property type="entry name" value="Transposase_17_sf"/>
</dbReference>
<dbReference type="STRING" id="106634.TVD_05065"/>
<gene>
    <name evidence="2" type="ORF">TVD_05065</name>
</gene>
<dbReference type="NCBIfam" id="NF047646">
    <property type="entry name" value="REP_Tyr_transpos"/>
    <property type="match status" value="1"/>
</dbReference>
<organism evidence="2 3">
    <name type="scientific">Thioalkalivibrio versutus</name>
    <dbReference type="NCBI Taxonomy" id="106634"/>
    <lineage>
        <taxon>Bacteria</taxon>
        <taxon>Pseudomonadati</taxon>
        <taxon>Pseudomonadota</taxon>
        <taxon>Gammaproteobacteria</taxon>
        <taxon>Chromatiales</taxon>
        <taxon>Ectothiorhodospiraceae</taxon>
        <taxon>Thioalkalivibrio</taxon>
    </lineage>
</organism>
<sequence>MPRKAEGHRLRSGRFSEPGRIYLVTTVCAGRRPWFAEFSRARCCVQSLREVEDLVTTLCFVVMPDHLHWLLQLDHGELPVAVQKVKANTTRRIGRLEGTRCHIWQKGFHDRALRREEDLPAVARYVVANPLRAGLVHNLGDYPLWDAIWL</sequence>
<name>A0A0G3G0P0_9GAMM</name>
<protein>
    <submittedName>
        <fullName evidence="2">Transposase</fullName>
    </submittedName>
</protein>
<evidence type="ECO:0000313" key="3">
    <source>
        <dbReference type="Proteomes" id="UP000064201"/>
    </source>
</evidence>
<keyword evidence="3" id="KW-1185">Reference proteome</keyword>
<dbReference type="InterPro" id="IPR052715">
    <property type="entry name" value="RAYT_transposase"/>
</dbReference>
<dbReference type="KEGG" id="tvr:TVD_05065"/>
<dbReference type="SMART" id="SM01321">
    <property type="entry name" value="Y1_Tnp"/>
    <property type="match status" value="1"/>
</dbReference>
<dbReference type="OrthoDB" id="9791101at2"/>
<dbReference type="PANTHER" id="PTHR36966">
    <property type="entry name" value="REP-ASSOCIATED TYROSINE TRANSPOSASE"/>
    <property type="match status" value="1"/>
</dbReference>
<evidence type="ECO:0000313" key="2">
    <source>
        <dbReference type="EMBL" id="AKJ94778.1"/>
    </source>
</evidence>
<dbReference type="InterPro" id="IPR002686">
    <property type="entry name" value="Transposase_17"/>
</dbReference>
<dbReference type="AlphaFoldDB" id="A0A0G3G0P0"/>
<proteinExistence type="predicted"/>
<feature type="domain" description="Transposase IS200-like" evidence="1">
    <location>
        <begin position="17"/>
        <end position="129"/>
    </location>
</feature>
<dbReference type="GO" id="GO:0043565">
    <property type="term" value="F:sequence-specific DNA binding"/>
    <property type="evidence" value="ECO:0007669"/>
    <property type="project" value="TreeGrafter"/>
</dbReference>
<accession>A0A0G3G0P0</accession>
<dbReference type="SUPFAM" id="SSF143422">
    <property type="entry name" value="Transposase IS200-like"/>
    <property type="match status" value="1"/>
</dbReference>